<comment type="caution">
    <text evidence="8">The sequence shown here is derived from an EMBL/GenBank/DDBJ whole genome shotgun (WGS) entry which is preliminary data.</text>
</comment>
<evidence type="ECO:0000256" key="1">
    <source>
        <dbReference type="ARBA" id="ARBA00001412"/>
    </source>
</evidence>
<dbReference type="Pfam" id="PF02836">
    <property type="entry name" value="Glyco_hydro_2_C"/>
    <property type="match status" value="1"/>
</dbReference>
<dbReference type="SUPFAM" id="SSF49303">
    <property type="entry name" value="beta-Galactosidase/glucuronidase domain"/>
    <property type="match status" value="2"/>
</dbReference>
<dbReference type="Pfam" id="PF16353">
    <property type="entry name" value="LacZ_4"/>
    <property type="match status" value="1"/>
</dbReference>
<dbReference type="Pfam" id="PF02929">
    <property type="entry name" value="Bgal_small_N"/>
    <property type="match status" value="1"/>
</dbReference>
<evidence type="ECO:0000313" key="8">
    <source>
        <dbReference type="EMBL" id="RFU29341.1"/>
    </source>
</evidence>
<dbReference type="GO" id="GO:0030246">
    <property type="term" value="F:carbohydrate binding"/>
    <property type="evidence" value="ECO:0007669"/>
    <property type="project" value="InterPro"/>
</dbReference>
<dbReference type="Gene3D" id="2.60.120.260">
    <property type="entry name" value="Galactose-binding domain-like"/>
    <property type="match status" value="1"/>
</dbReference>
<dbReference type="InterPro" id="IPR013783">
    <property type="entry name" value="Ig-like_fold"/>
</dbReference>
<dbReference type="InterPro" id="IPR017853">
    <property type="entry name" value="GH"/>
</dbReference>
<dbReference type="InterPro" id="IPR006102">
    <property type="entry name" value="Ig-like_GH2"/>
</dbReference>
<name>A0A3E2H7U2_SCYLI</name>
<sequence length="1009" mass="114689">MTTTTIFPASPPDWNNLSIIHKNALPPRSSFFVYSNEKDALSRDVAKSNTLSLSGTWKFNLAKSPFEAPARFQEKEHDISKWADVKVPGLWQLQGYGKGPWYTNVNYPFSVDPPNVPFDENETGSYFRTFIVPKGFKNHQLRLRFEGVDSSFHVWVNGEEVGYSQGSRNPSEFDITNLVNFERENTIAVQVYQWCDGSYIEDQDQWWFNGIFRDVNLLAFPKIHIKDYHIQTLLDDNYEDAVLSVGVDLSAPTIVKLTLLDAQHKIVATSTSPANGNISRCEMKIANPHKWTAETPYLYNLAISIDGSSVAQRVGFRKTEIKDGLFLVNGKRIVFHGVNRHEHHPLHGRAVPFEFLKRDLLLMKTHNINAIRTCHQPSDPRLYDLADELGLWIIDEADLECHGFAPIDEESLDAKHKSLSDGEKQIIVYGTASRWTTDNPDWKNAYVDRARQLVSRDKNHPCVIMWSLGNEAFYGRNIESMYDWIKAYDPTRSIHYEGDWDAKTVDVYSRMYPSVDFIIDFATKEKTWDKPLILCEFMHAMGNGPGAIKSYIDAFYKYPRLQGGFAWEWANHGLKTEAVTGEEFYGYGGDFGDEPKRRKLHYGWSTLLRPHTNSRPDRVQEGNRTNHLRCEWSVVGDGFSKAGGVVDIPAGIGPEQTTKLAISGIPKELTVEAYLQVVFTLKESTPWATAGHEVASGQVALTSIPTLDFLTLKTGAAPKLSQITPTILSISGSTSTWKFDLVAGTVISWIKAGTELIHTGPKLDFFRAITDNDNRYKPSCDGYEWIRKRLHEAKSHVRCAKWTTTAHSLDLVVESRIAPPVLEWSVDVTTTYIFSSNEVTIRVSGKPQGNNLPRTFARIGLTMSLNRAISNAEWFGRGPGESYSDKKLSQRFGTYNLPINDLFTNYEYPQESGNRTDVRWVVFKESNGKELLKARFGDQEECSFAALHYSTEDLDECRHPYELEKRKKEEVIVRLDWKHHGLGTGSCGPKTMEEFALKSKPFEFWLRLQ</sequence>
<reference evidence="8 9" key="1">
    <citation type="submission" date="2018-05" db="EMBL/GenBank/DDBJ databases">
        <title>Draft genome sequence of Scytalidium lignicola DSM 105466, a ubiquitous saprotrophic fungus.</title>
        <authorList>
            <person name="Buettner E."/>
            <person name="Gebauer A.M."/>
            <person name="Hofrichter M."/>
            <person name="Liers C."/>
            <person name="Kellner H."/>
        </authorList>
    </citation>
    <scope>NUCLEOTIDE SEQUENCE [LARGE SCALE GENOMIC DNA]</scope>
    <source>
        <strain evidence="8 9">DSM 105466</strain>
    </source>
</reference>
<dbReference type="Gene3D" id="3.20.20.80">
    <property type="entry name" value="Glycosidases"/>
    <property type="match status" value="1"/>
</dbReference>
<dbReference type="OrthoDB" id="408320at2759"/>
<dbReference type="SUPFAM" id="SSF49785">
    <property type="entry name" value="Galactose-binding domain-like"/>
    <property type="match status" value="1"/>
</dbReference>
<dbReference type="Gene3D" id="2.60.40.10">
    <property type="entry name" value="Immunoglobulins"/>
    <property type="match status" value="2"/>
</dbReference>
<dbReference type="PRINTS" id="PR00132">
    <property type="entry name" value="GLHYDRLASE2"/>
</dbReference>
<dbReference type="PANTHER" id="PTHR46323">
    <property type="entry name" value="BETA-GALACTOSIDASE"/>
    <property type="match status" value="1"/>
</dbReference>
<dbReference type="InterPro" id="IPR006101">
    <property type="entry name" value="Glyco_hydro_2"/>
</dbReference>
<accession>A0A3E2H7U2</accession>
<dbReference type="InterPro" id="IPR014718">
    <property type="entry name" value="GH-type_carb-bd"/>
</dbReference>
<dbReference type="GO" id="GO:0005990">
    <property type="term" value="P:lactose catabolic process"/>
    <property type="evidence" value="ECO:0007669"/>
    <property type="project" value="TreeGrafter"/>
</dbReference>
<feature type="domain" description="Beta galactosidase small chain/" evidence="7">
    <location>
        <begin position="729"/>
        <end position="1009"/>
    </location>
</feature>
<dbReference type="Gene3D" id="2.70.98.10">
    <property type="match status" value="1"/>
</dbReference>
<dbReference type="EMBL" id="NCSJ02000132">
    <property type="protein sequence ID" value="RFU29341.1"/>
    <property type="molecule type" value="Genomic_DNA"/>
</dbReference>
<organism evidence="8 9">
    <name type="scientific">Scytalidium lignicola</name>
    <name type="common">Hyphomycete</name>
    <dbReference type="NCBI Taxonomy" id="5539"/>
    <lineage>
        <taxon>Eukaryota</taxon>
        <taxon>Fungi</taxon>
        <taxon>Dikarya</taxon>
        <taxon>Ascomycota</taxon>
        <taxon>Pezizomycotina</taxon>
        <taxon>Leotiomycetes</taxon>
        <taxon>Leotiomycetes incertae sedis</taxon>
        <taxon>Scytalidium</taxon>
    </lineage>
</organism>
<dbReference type="InterPro" id="IPR032312">
    <property type="entry name" value="LacZ_4"/>
</dbReference>
<evidence type="ECO:0000256" key="2">
    <source>
        <dbReference type="ARBA" id="ARBA00007401"/>
    </source>
</evidence>
<dbReference type="EC" id="3.2.1.23" evidence="3"/>
<gene>
    <name evidence="8" type="ORF">B7463_g7015</name>
</gene>
<feature type="non-terminal residue" evidence="8">
    <location>
        <position position="1009"/>
    </location>
</feature>
<keyword evidence="4" id="KW-0378">Hydrolase</keyword>
<dbReference type="SUPFAM" id="SSF74650">
    <property type="entry name" value="Galactose mutarotase-like"/>
    <property type="match status" value="1"/>
</dbReference>
<dbReference type="InterPro" id="IPR023232">
    <property type="entry name" value="Glyco_hydro_2_AS"/>
</dbReference>
<evidence type="ECO:0000256" key="5">
    <source>
        <dbReference type="ARBA" id="ARBA00023295"/>
    </source>
</evidence>
<dbReference type="GO" id="GO:0009341">
    <property type="term" value="C:beta-galactosidase complex"/>
    <property type="evidence" value="ECO:0007669"/>
    <property type="project" value="InterPro"/>
</dbReference>
<dbReference type="OMA" id="WCDHGIL"/>
<comment type="similarity">
    <text evidence="2">Belongs to the glycosyl hydrolase 2 family.</text>
</comment>
<dbReference type="InterPro" id="IPR011013">
    <property type="entry name" value="Gal_mutarotase_sf_dom"/>
</dbReference>
<evidence type="ECO:0000256" key="6">
    <source>
        <dbReference type="ARBA" id="ARBA00032230"/>
    </source>
</evidence>
<dbReference type="InterPro" id="IPR006104">
    <property type="entry name" value="Glyco_hydro_2_N"/>
</dbReference>
<dbReference type="AlphaFoldDB" id="A0A3E2H7U2"/>
<dbReference type="Pfam" id="PF02837">
    <property type="entry name" value="Glyco_hydro_2_N"/>
    <property type="match status" value="1"/>
</dbReference>
<evidence type="ECO:0000256" key="3">
    <source>
        <dbReference type="ARBA" id="ARBA00012756"/>
    </source>
</evidence>
<dbReference type="PANTHER" id="PTHR46323:SF2">
    <property type="entry name" value="BETA-GALACTOSIDASE"/>
    <property type="match status" value="1"/>
</dbReference>
<dbReference type="InterPro" id="IPR004199">
    <property type="entry name" value="B-gal_small/dom_5"/>
</dbReference>
<dbReference type="STRING" id="5539.A0A3E2H7U2"/>
<dbReference type="SUPFAM" id="SSF51445">
    <property type="entry name" value="(Trans)glycosidases"/>
    <property type="match status" value="1"/>
</dbReference>
<keyword evidence="5" id="KW-0326">Glycosidase</keyword>
<protein>
    <recommendedName>
        <fullName evidence="3">beta-galactosidase</fullName>
        <ecNumber evidence="3">3.2.1.23</ecNumber>
    </recommendedName>
    <alternativeName>
        <fullName evidence="6">Lactase</fullName>
    </alternativeName>
</protein>
<evidence type="ECO:0000259" key="7">
    <source>
        <dbReference type="SMART" id="SM01038"/>
    </source>
</evidence>
<dbReference type="SMART" id="SM01038">
    <property type="entry name" value="Bgal_small_N"/>
    <property type="match status" value="1"/>
</dbReference>
<proteinExistence type="inferred from homology"/>
<comment type="catalytic activity">
    <reaction evidence="1">
        <text>Hydrolysis of terminal non-reducing beta-D-galactose residues in beta-D-galactosides.</text>
        <dbReference type="EC" id="3.2.1.23"/>
    </reaction>
</comment>
<keyword evidence="9" id="KW-1185">Reference proteome</keyword>
<dbReference type="GO" id="GO:0004565">
    <property type="term" value="F:beta-galactosidase activity"/>
    <property type="evidence" value="ECO:0007669"/>
    <property type="project" value="UniProtKB-EC"/>
</dbReference>
<evidence type="ECO:0000256" key="4">
    <source>
        <dbReference type="ARBA" id="ARBA00022801"/>
    </source>
</evidence>
<dbReference type="PROSITE" id="PS00608">
    <property type="entry name" value="GLYCOSYL_HYDROL_F2_2"/>
    <property type="match status" value="1"/>
</dbReference>
<dbReference type="Proteomes" id="UP000258309">
    <property type="component" value="Unassembled WGS sequence"/>
</dbReference>
<dbReference type="InterPro" id="IPR036156">
    <property type="entry name" value="Beta-gal/glucu_dom_sf"/>
</dbReference>
<evidence type="ECO:0000313" key="9">
    <source>
        <dbReference type="Proteomes" id="UP000258309"/>
    </source>
</evidence>
<feature type="non-terminal residue" evidence="8">
    <location>
        <position position="1"/>
    </location>
</feature>
<dbReference type="InterPro" id="IPR050347">
    <property type="entry name" value="Bact_Beta-galactosidase"/>
</dbReference>
<dbReference type="InterPro" id="IPR008979">
    <property type="entry name" value="Galactose-bd-like_sf"/>
</dbReference>
<dbReference type="InterPro" id="IPR006103">
    <property type="entry name" value="Glyco_hydro_2_cat"/>
</dbReference>
<dbReference type="Pfam" id="PF00703">
    <property type="entry name" value="Glyco_hydro_2"/>
    <property type="match status" value="1"/>
</dbReference>